<accession>A0A9P6FX72</accession>
<feature type="domain" description="LUD" evidence="1">
    <location>
        <begin position="41"/>
        <end position="229"/>
    </location>
</feature>
<evidence type="ECO:0000259" key="1">
    <source>
        <dbReference type="Pfam" id="PF02589"/>
    </source>
</evidence>
<organism evidence="2 3">
    <name type="scientific">Lunasporangiospora selenospora</name>
    <dbReference type="NCBI Taxonomy" id="979761"/>
    <lineage>
        <taxon>Eukaryota</taxon>
        <taxon>Fungi</taxon>
        <taxon>Fungi incertae sedis</taxon>
        <taxon>Mucoromycota</taxon>
        <taxon>Mortierellomycotina</taxon>
        <taxon>Mortierellomycetes</taxon>
        <taxon>Mortierellales</taxon>
        <taxon>Mortierellaceae</taxon>
        <taxon>Lunasporangiospora</taxon>
    </lineage>
</organism>
<sequence length="236" mass="25964">MQQRPKSTFDDVTYDSLLQADPALAPCKGSPYRNAASDERIERARQGLESKGFKTHVVSDRDEAFDKVKSLIPAGASLSTAHSTTLEEIAFVNYLIDGKHPWNNIRGTILAEKDPEKQAALRRTLGTTPDYFLTSMCAVTEEGQMSHGDYSGTKVGPVSFGAGNVIVVVGSNKIVKDEAEAWKRTKEHCLPFVASYSRKVLKLQDSAITHYEVIRNANPLAPNRIQVVLIKEALGF</sequence>
<protein>
    <recommendedName>
        <fullName evidence="1">LUD domain-containing protein</fullName>
    </recommendedName>
</protein>
<dbReference type="PANTHER" id="PTHR36179">
    <property type="entry name" value="LUD_DOM DOMAIN-CONTAINING PROTEIN"/>
    <property type="match status" value="1"/>
</dbReference>
<dbReference type="EMBL" id="JAABOA010000807">
    <property type="protein sequence ID" value="KAF9583112.1"/>
    <property type="molecule type" value="Genomic_DNA"/>
</dbReference>
<evidence type="ECO:0000313" key="3">
    <source>
        <dbReference type="Proteomes" id="UP000780801"/>
    </source>
</evidence>
<dbReference type="InterPro" id="IPR003741">
    <property type="entry name" value="LUD_dom"/>
</dbReference>
<comment type="caution">
    <text evidence="2">The sequence shown here is derived from an EMBL/GenBank/DDBJ whole genome shotgun (WGS) entry which is preliminary data.</text>
</comment>
<dbReference type="PANTHER" id="PTHR36179:SF2">
    <property type="entry name" value="LUD DOMAIN-CONTAINING PROTEIN"/>
    <property type="match status" value="1"/>
</dbReference>
<evidence type="ECO:0000313" key="2">
    <source>
        <dbReference type="EMBL" id="KAF9583112.1"/>
    </source>
</evidence>
<reference evidence="2" key="1">
    <citation type="journal article" date="2020" name="Fungal Divers.">
        <title>Resolving the Mortierellaceae phylogeny through synthesis of multi-gene phylogenetics and phylogenomics.</title>
        <authorList>
            <person name="Vandepol N."/>
            <person name="Liber J."/>
            <person name="Desiro A."/>
            <person name="Na H."/>
            <person name="Kennedy M."/>
            <person name="Barry K."/>
            <person name="Grigoriev I.V."/>
            <person name="Miller A.N."/>
            <person name="O'Donnell K."/>
            <person name="Stajich J.E."/>
            <person name="Bonito G."/>
        </authorList>
    </citation>
    <scope>NUCLEOTIDE SEQUENCE</scope>
    <source>
        <strain evidence="2">KOD1015</strain>
    </source>
</reference>
<proteinExistence type="predicted"/>
<dbReference type="Proteomes" id="UP000780801">
    <property type="component" value="Unassembled WGS sequence"/>
</dbReference>
<name>A0A9P6FX72_9FUNG</name>
<gene>
    <name evidence="2" type="ORF">BGW38_010217</name>
</gene>
<dbReference type="Pfam" id="PF02589">
    <property type="entry name" value="LUD_dom"/>
    <property type="match status" value="1"/>
</dbReference>
<dbReference type="OrthoDB" id="15060at2759"/>
<dbReference type="AlphaFoldDB" id="A0A9P6FX72"/>
<keyword evidence="3" id="KW-1185">Reference proteome</keyword>